<keyword evidence="12" id="KW-1185">Reference proteome</keyword>
<dbReference type="InterPro" id="IPR015424">
    <property type="entry name" value="PyrdxlP-dep_Trfase"/>
</dbReference>
<evidence type="ECO:0000256" key="2">
    <source>
        <dbReference type="ARBA" id="ARBA00005011"/>
    </source>
</evidence>
<evidence type="ECO:0000256" key="3">
    <source>
        <dbReference type="ARBA" id="ARBA00007970"/>
    </source>
</evidence>
<comment type="catalytic activity">
    <reaction evidence="8 9">
        <text>L-histidinol phosphate + 2-oxoglutarate = 3-(imidazol-4-yl)-2-oxopropyl phosphate + L-glutamate</text>
        <dbReference type="Rhea" id="RHEA:23744"/>
        <dbReference type="ChEBI" id="CHEBI:16810"/>
        <dbReference type="ChEBI" id="CHEBI:29985"/>
        <dbReference type="ChEBI" id="CHEBI:57766"/>
        <dbReference type="ChEBI" id="CHEBI:57980"/>
        <dbReference type="EC" id="2.6.1.9"/>
    </reaction>
</comment>
<feature type="modified residue" description="N6-(pyridoxal phosphate)lysine" evidence="9">
    <location>
        <position position="224"/>
    </location>
</feature>
<gene>
    <name evidence="9" type="primary">hisC</name>
    <name evidence="11" type="ordered locus">B488_11250</name>
</gene>
<dbReference type="InterPro" id="IPR001917">
    <property type="entry name" value="Aminotrans_II_pyridoxalP_BS"/>
</dbReference>
<dbReference type="InterPro" id="IPR005861">
    <property type="entry name" value="HisP_aminotrans"/>
</dbReference>
<dbReference type="EMBL" id="CP003789">
    <property type="protein sequence ID" value="AGA65117.1"/>
    <property type="molecule type" value="Genomic_DNA"/>
</dbReference>
<accession>L0EVY3</accession>
<keyword evidence="9" id="KW-0028">Amino-acid biosynthesis</keyword>
<dbReference type="eggNOG" id="COG0079">
    <property type="taxonomic scope" value="Bacteria"/>
</dbReference>
<dbReference type="InterPro" id="IPR015421">
    <property type="entry name" value="PyrdxlP-dep_Trfase_major"/>
</dbReference>
<dbReference type="PANTHER" id="PTHR43643:SF3">
    <property type="entry name" value="HISTIDINOL-PHOSPHATE AMINOTRANSFERASE"/>
    <property type="match status" value="1"/>
</dbReference>
<dbReference type="GO" id="GO:0000105">
    <property type="term" value="P:L-histidine biosynthetic process"/>
    <property type="evidence" value="ECO:0007669"/>
    <property type="project" value="UniProtKB-UniRule"/>
</dbReference>
<dbReference type="HOGENOM" id="CLU_017584_3_3_5"/>
<evidence type="ECO:0000256" key="8">
    <source>
        <dbReference type="ARBA" id="ARBA00047481"/>
    </source>
</evidence>
<feature type="domain" description="Aminotransferase class I/classII large" evidence="10">
    <location>
        <begin position="35"/>
        <end position="354"/>
    </location>
</feature>
<name>L0EVY3_LIBCB</name>
<evidence type="ECO:0000256" key="9">
    <source>
        <dbReference type="HAMAP-Rule" id="MF_01023"/>
    </source>
</evidence>
<sequence>MKRTFTGPIPRPGIMDIDAYVPGRSSIPGVVQFHKLSSNENPFGASPKVFQVMRNTVFNFERYPDGSSYQLRQAIGKVYGIDSANIVCGNGSDELLDLLCKAYLGPGDEAIITEYGYLLYKIQIKAMGATPITVQEKNYVVDVHAILSAVTERTKIIFISNPGNPTGTYVPVKDLFWLISMLPDHVLLVIDSAYGEYVRKDDYDSGLKLVNSSTNVVMTRTFSKAYGLAALRIGWLYTNPSVVNVLNRIRNPFNLNSIAIAIGTVAVNDQEFIRNTVEFNIFWREKMIYELDKIGLKVTPSVANFLLIHFPNKDGKRAIDADNFLTSRGYILRALDSYGLPNALRMSIGCKDANEGVINVLKEFMA</sequence>
<dbReference type="EC" id="2.6.1.9" evidence="9"/>
<keyword evidence="7 9" id="KW-0663">Pyridoxal phosphate</keyword>
<evidence type="ECO:0000256" key="6">
    <source>
        <dbReference type="ARBA" id="ARBA00022679"/>
    </source>
</evidence>
<comment type="cofactor">
    <cofactor evidence="1 9">
        <name>pyridoxal 5'-phosphate</name>
        <dbReference type="ChEBI" id="CHEBI:597326"/>
    </cofactor>
</comment>
<dbReference type="InterPro" id="IPR004839">
    <property type="entry name" value="Aminotransferase_I/II_large"/>
</dbReference>
<organism evidence="11 12">
    <name type="scientific">Liberibacter crescens (strain BT-1)</name>
    <dbReference type="NCBI Taxonomy" id="1215343"/>
    <lineage>
        <taxon>Bacteria</taxon>
        <taxon>Pseudomonadati</taxon>
        <taxon>Pseudomonadota</taxon>
        <taxon>Alphaproteobacteria</taxon>
        <taxon>Hyphomicrobiales</taxon>
        <taxon>Rhizobiaceae</taxon>
        <taxon>Liberibacter</taxon>
    </lineage>
</organism>
<dbReference type="KEGG" id="lcc:B488_11250"/>
<comment type="pathway">
    <text evidence="2 9">Amino-acid biosynthesis; L-histidine biosynthesis; L-histidine from 5-phospho-alpha-D-ribose 1-diphosphate: step 7/9.</text>
</comment>
<evidence type="ECO:0000313" key="11">
    <source>
        <dbReference type="EMBL" id="AGA65117.1"/>
    </source>
</evidence>
<dbReference type="HAMAP" id="MF_01023">
    <property type="entry name" value="HisC_aminotrans_2"/>
    <property type="match status" value="1"/>
</dbReference>
<dbReference type="Gene3D" id="3.40.640.10">
    <property type="entry name" value="Type I PLP-dependent aspartate aminotransferase-like (Major domain)"/>
    <property type="match status" value="1"/>
</dbReference>
<dbReference type="PATRIC" id="fig|1215343.11.peg.1159"/>
<dbReference type="Gene3D" id="3.90.1150.10">
    <property type="entry name" value="Aspartate Aminotransferase, domain 1"/>
    <property type="match status" value="1"/>
</dbReference>
<keyword evidence="6 9" id="KW-0808">Transferase</keyword>
<dbReference type="AlphaFoldDB" id="L0EVY3"/>
<comment type="similarity">
    <text evidence="3 9">Belongs to the class-II pyridoxal-phosphate-dependent aminotransferase family. Histidinol-phosphate aminotransferase subfamily.</text>
</comment>
<dbReference type="GO" id="GO:0030170">
    <property type="term" value="F:pyridoxal phosphate binding"/>
    <property type="evidence" value="ECO:0007669"/>
    <property type="project" value="InterPro"/>
</dbReference>
<dbReference type="InterPro" id="IPR015422">
    <property type="entry name" value="PyrdxlP-dep_Trfase_small"/>
</dbReference>
<reference evidence="11 12" key="1">
    <citation type="journal article" date="2012" name="Stand. Genomic Sci.">
        <title>Complete genome sequence of Liberibacter crescens BT-1.</title>
        <authorList>
            <person name="Leonard M.T."/>
            <person name="Fagen J.R."/>
            <person name="Davis-Richardson A.G."/>
            <person name="Davis M.J."/>
            <person name="Triplett E.W."/>
        </authorList>
    </citation>
    <scope>NUCLEOTIDE SEQUENCE [LARGE SCALE GENOMIC DNA]</scope>
    <source>
        <strain evidence="11 12">BT-1</strain>
    </source>
</reference>
<dbReference type="PANTHER" id="PTHR43643">
    <property type="entry name" value="HISTIDINOL-PHOSPHATE AMINOTRANSFERASE 2"/>
    <property type="match status" value="1"/>
</dbReference>
<evidence type="ECO:0000259" key="10">
    <source>
        <dbReference type="Pfam" id="PF00155"/>
    </source>
</evidence>
<dbReference type="STRING" id="1215343.B488_11250"/>
<evidence type="ECO:0000256" key="7">
    <source>
        <dbReference type="ARBA" id="ARBA00022898"/>
    </source>
</evidence>
<evidence type="ECO:0000313" key="12">
    <source>
        <dbReference type="Proteomes" id="UP000010799"/>
    </source>
</evidence>
<dbReference type="Pfam" id="PF00155">
    <property type="entry name" value="Aminotran_1_2"/>
    <property type="match status" value="1"/>
</dbReference>
<evidence type="ECO:0000256" key="4">
    <source>
        <dbReference type="ARBA" id="ARBA00011738"/>
    </source>
</evidence>
<dbReference type="PROSITE" id="PS00599">
    <property type="entry name" value="AA_TRANSFER_CLASS_2"/>
    <property type="match status" value="1"/>
</dbReference>
<keyword evidence="5 9" id="KW-0032">Aminotransferase</keyword>
<dbReference type="UniPathway" id="UPA00031">
    <property type="reaction ID" value="UER00012"/>
</dbReference>
<dbReference type="Proteomes" id="UP000010799">
    <property type="component" value="Chromosome"/>
</dbReference>
<dbReference type="InterPro" id="IPR050106">
    <property type="entry name" value="HistidinolP_aminotransfase"/>
</dbReference>
<dbReference type="SUPFAM" id="SSF53383">
    <property type="entry name" value="PLP-dependent transferases"/>
    <property type="match status" value="1"/>
</dbReference>
<protein>
    <recommendedName>
        <fullName evidence="9">Histidinol-phosphate aminotransferase</fullName>
        <ecNumber evidence="9">2.6.1.9</ecNumber>
    </recommendedName>
    <alternativeName>
        <fullName evidence="9">Imidazole acetol-phosphate transaminase</fullName>
    </alternativeName>
</protein>
<proteinExistence type="inferred from homology"/>
<dbReference type="NCBIfam" id="TIGR01141">
    <property type="entry name" value="hisC"/>
    <property type="match status" value="1"/>
</dbReference>
<evidence type="ECO:0000256" key="5">
    <source>
        <dbReference type="ARBA" id="ARBA00022576"/>
    </source>
</evidence>
<dbReference type="CDD" id="cd00609">
    <property type="entry name" value="AAT_like"/>
    <property type="match status" value="1"/>
</dbReference>
<evidence type="ECO:0000256" key="1">
    <source>
        <dbReference type="ARBA" id="ARBA00001933"/>
    </source>
</evidence>
<dbReference type="RefSeq" id="WP_015273542.1">
    <property type="nucleotide sequence ID" value="NC_019907.1"/>
</dbReference>
<comment type="subunit">
    <text evidence="4 9">Homodimer.</text>
</comment>
<dbReference type="GO" id="GO:0004400">
    <property type="term" value="F:histidinol-phosphate transaminase activity"/>
    <property type="evidence" value="ECO:0007669"/>
    <property type="project" value="UniProtKB-UniRule"/>
</dbReference>
<keyword evidence="9" id="KW-0368">Histidine biosynthesis</keyword>